<reference evidence="1 2" key="1">
    <citation type="journal article" date="2019" name="PLoS Biol.">
        <title>Sex chromosomes control vertical transmission of feminizing Wolbachia symbionts in an isopod.</title>
        <authorList>
            <person name="Becking T."/>
            <person name="Chebbi M.A."/>
            <person name="Giraud I."/>
            <person name="Moumen B."/>
            <person name="Laverre T."/>
            <person name="Caubet Y."/>
            <person name="Peccoud J."/>
            <person name="Gilbert C."/>
            <person name="Cordaux R."/>
        </authorList>
    </citation>
    <scope>NUCLEOTIDE SEQUENCE [LARGE SCALE GENOMIC DNA]</scope>
    <source>
        <strain evidence="1">ANa2</strain>
        <tissue evidence="1">Whole body excluding digestive tract and cuticle</tissue>
    </source>
</reference>
<name>A0A5N5STM4_9CRUS</name>
<organism evidence="1 2">
    <name type="scientific">Armadillidium nasatum</name>
    <dbReference type="NCBI Taxonomy" id="96803"/>
    <lineage>
        <taxon>Eukaryota</taxon>
        <taxon>Metazoa</taxon>
        <taxon>Ecdysozoa</taxon>
        <taxon>Arthropoda</taxon>
        <taxon>Crustacea</taxon>
        <taxon>Multicrustacea</taxon>
        <taxon>Malacostraca</taxon>
        <taxon>Eumalacostraca</taxon>
        <taxon>Peracarida</taxon>
        <taxon>Isopoda</taxon>
        <taxon>Oniscidea</taxon>
        <taxon>Crinocheta</taxon>
        <taxon>Armadillidiidae</taxon>
        <taxon>Armadillidium</taxon>
    </lineage>
</organism>
<dbReference type="AlphaFoldDB" id="A0A5N5STM4"/>
<dbReference type="Proteomes" id="UP000326759">
    <property type="component" value="Unassembled WGS sequence"/>
</dbReference>
<comment type="caution">
    <text evidence="1">The sequence shown here is derived from an EMBL/GenBank/DDBJ whole genome shotgun (WGS) entry which is preliminary data.</text>
</comment>
<protein>
    <submittedName>
        <fullName evidence="1">Uncharacterized protein</fullName>
    </submittedName>
</protein>
<keyword evidence="2" id="KW-1185">Reference proteome</keyword>
<proteinExistence type="predicted"/>
<evidence type="ECO:0000313" key="1">
    <source>
        <dbReference type="EMBL" id="KAB7497265.1"/>
    </source>
</evidence>
<sequence length="137" mass="15797">MKNKVQEKLSSNIREMKEEAKNVLINMDASSFASLAESIPRRLLVFLLDYVPIDPIFPPISSSLPCSCSAMKNLWNLCYEFICPQMASIPERPIIRHCEKEKVWMCVYFLCDYFYKSPGFPIDPVNPPEDIAKEDLD</sequence>
<evidence type="ECO:0000313" key="2">
    <source>
        <dbReference type="Proteomes" id="UP000326759"/>
    </source>
</evidence>
<accession>A0A5N5STM4</accession>
<dbReference type="EMBL" id="SEYY01020488">
    <property type="protein sequence ID" value="KAB7497265.1"/>
    <property type="molecule type" value="Genomic_DNA"/>
</dbReference>
<gene>
    <name evidence="1" type="ORF">Anas_12458</name>
</gene>